<keyword evidence="2" id="KW-1185">Reference proteome</keyword>
<dbReference type="EMBL" id="JAWJWF010000048">
    <property type="protein sequence ID" value="KAK6619999.1"/>
    <property type="molecule type" value="Genomic_DNA"/>
</dbReference>
<dbReference type="Proteomes" id="UP001359485">
    <property type="component" value="Unassembled WGS sequence"/>
</dbReference>
<organism evidence="1 2">
    <name type="scientific">Polyplax serrata</name>
    <name type="common">Common mouse louse</name>
    <dbReference type="NCBI Taxonomy" id="468196"/>
    <lineage>
        <taxon>Eukaryota</taxon>
        <taxon>Metazoa</taxon>
        <taxon>Ecdysozoa</taxon>
        <taxon>Arthropoda</taxon>
        <taxon>Hexapoda</taxon>
        <taxon>Insecta</taxon>
        <taxon>Pterygota</taxon>
        <taxon>Neoptera</taxon>
        <taxon>Paraneoptera</taxon>
        <taxon>Psocodea</taxon>
        <taxon>Troctomorpha</taxon>
        <taxon>Phthiraptera</taxon>
        <taxon>Anoplura</taxon>
        <taxon>Polyplacidae</taxon>
        <taxon>Polyplax</taxon>
    </lineage>
</organism>
<gene>
    <name evidence="1" type="ORF">RUM44_006399</name>
</gene>
<comment type="caution">
    <text evidence="1">The sequence shown here is derived from an EMBL/GenBank/DDBJ whole genome shotgun (WGS) entry which is preliminary data.</text>
</comment>
<name>A0ABR1AI05_POLSC</name>
<protein>
    <submittedName>
        <fullName evidence="1">Uncharacterized protein</fullName>
    </submittedName>
</protein>
<proteinExistence type="predicted"/>
<evidence type="ECO:0000313" key="2">
    <source>
        <dbReference type="Proteomes" id="UP001359485"/>
    </source>
</evidence>
<accession>A0ABR1AI05</accession>
<sequence length="76" mass="8066">MSGRVLAGEKERGVGDGEVRRVLPAAGGGRAGENCGRLPQFERALGTRWQSGAGWGYLRVAELTPTDVSFEPEPVP</sequence>
<evidence type="ECO:0000313" key="1">
    <source>
        <dbReference type="EMBL" id="KAK6619999.1"/>
    </source>
</evidence>
<reference evidence="1 2" key="1">
    <citation type="submission" date="2023-09" db="EMBL/GenBank/DDBJ databases">
        <title>Genomes of two closely related lineages of the louse Polyplax serrata with different host specificities.</title>
        <authorList>
            <person name="Martinu J."/>
            <person name="Tarabai H."/>
            <person name="Stefka J."/>
            <person name="Hypsa V."/>
        </authorList>
    </citation>
    <scope>NUCLEOTIDE SEQUENCE [LARGE SCALE GENOMIC DNA]</scope>
    <source>
        <strain evidence="1">98ZLc_SE</strain>
    </source>
</reference>